<protein>
    <submittedName>
        <fullName evidence="2">Uncharacterized protein</fullName>
    </submittedName>
</protein>
<reference evidence="2 3" key="1">
    <citation type="journal article" date="2015" name="BMC Genomics">
        <title>Gene expression during zombie ant biting behavior reflects the complexity underlying fungal parasitic behavioral manipulation.</title>
        <authorList>
            <person name="de Bekker C."/>
            <person name="Ohm R.A."/>
            <person name="Loreto R.G."/>
            <person name="Sebastian A."/>
            <person name="Albert I."/>
            <person name="Merrow M."/>
            <person name="Brachmann A."/>
            <person name="Hughes D.P."/>
        </authorList>
    </citation>
    <scope>NUCLEOTIDE SEQUENCE [LARGE SCALE GENOMIC DNA]</scope>
    <source>
        <strain evidence="2 3">SC16a</strain>
    </source>
</reference>
<keyword evidence="3" id="KW-1185">Reference proteome</keyword>
<evidence type="ECO:0000313" key="2">
    <source>
        <dbReference type="EMBL" id="PFH57392.1"/>
    </source>
</evidence>
<gene>
    <name evidence="2" type="ORF">XA68_15125</name>
</gene>
<dbReference type="Proteomes" id="UP000037136">
    <property type="component" value="Unassembled WGS sequence"/>
</dbReference>
<proteinExistence type="predicted"/>
<name>A0A2A9P927_OPHUN</name>
<evidence type="ECO:0000256" key="1">
    <source>
        <dbReference type="SAM" id="MobiDB-lite"/>
    </source>
</evidence>
<feature type="region of interest" description="Disordered" evidence="1">
    <location>
        <begin position="29"/>
        <end position="58"/>
    </location>
</feature>
<organism evidence="2 3">
    <name type="scientific">Ophiocordyceps unilateralis</name>
    <name type="common">Zombie-ant fungus</name>
    <name type="synonym">Torrubia unilateralis</name>
    <dbReference type="NCBI Taxonomy" id="268505"/>
    <lineage>
        <taxon>Eukaryota</taxon>
        <taxon>Fungi</taxon>
        <taxon>Dikarya</taxon>
        <taxon>Ascomycota</taxon>
        <taxon>Pezizomycotina</taxon>
        <taxon>Sordariomycetes</taxon>
        <taxon>Hypocreomycetidae</taxon>
        <taxon>Hypocreales</taxon>
        <taxon>Ophiocordycipitaceae</taxon>
        <taxon>Ophiocordyceps</taxon>
    </lineage>
</organism>
<sequence length="120" mass="13156">MVRPDSHDVTGRLSWRVREIQDGLGIRAKLISPPKQNRPTGGRAPPHRPAGVFERDGLSEPCGGTRKVMVVLGLTNSSQTETNISSLFKMALKITTRPLPPFLPYLLLMSASSVFLFPCS</sequence>
<reference evidence="2 3" key="2">
    <citation type="journal article" date="2017" name="Sci. Rep.">
        <title>Ant-infecting Ophiocordyceps genomes reveal a high diversity of potential behavioral manipulation genes and a possible major role for enterotoxins.</title>
        <authorList>
            <person name="de Bekker C."/>
            <person name="Ohm R.A."/>
            <person name="Evans H.C."/>
            <person name="Brachmann A."/>
            <person name="Hughes D.P."/>
        </authorList>
    </citation>
    <scope>NUCLEOTIDE SEQUENCE [LARGE SCALE GENOMIC DNA]</scope>
    <source>
        <strain evidence="2 3">SC16a</strain>
    </source>
</reference>
<comment type="caution">
    <text evidence="2">The sequence shown here is derived from an EMBL/GenBank/DDBJ whole genome shotgun (WGS) entry which is preliminary data.</text>
</comment>
<dbReference type="EMBL" id="LAZP02000414">
    <property type="protein sequence ID" value="PFH57392.1"/>
    <property type="molecule type" value="Genomic_DNA"/>
</dbReference>
<evidence type="ECO:0000313" key="3">
    <source>
        <dbReference type="Proteomes" id="UP000037136"/>
    </source>
</evidence>
<dbReference type="AlphaFoldDB" id="A0A2A9P927"/>
<accession>A0A2A9P927</accession>